<dbReference type="InterPro" id="IPR015854">
    <property type="entry name" value="ABC_transpr_LolD-like"/>
</dbReference>
<keyword evidence="6" id="KW-1185">Reference proteome</keyword>
<dbReference type="FunFam" id="3.40.50.300:FF:000032">
    <property type="entry name" value="Export ABC transporter ATP-binding protein"/>
    <property type="match status" value="1"/>
</dbReference>
<dbReference type="GO" id="GO:0005886">
    <property type="term" value="C:plasma membrane"/>
    <property type="evidence" value="ECO:0007669"/>
    <property type="project" value="TreeGrafter"/>
</dbReference>
<evidence type="ECO:0000256" key="3">
    <source>
        <dbReference type="ARBA" id="ARBA00022840"/>
    </source>
</evidence>
<evidence type="ECO:0000313" key="5">
    <source>
        <dbReference type="EMBL" id="PDW01997.1"/>
    </source>
</evidence>
<dbReference type="CDD" id="cd03255">
    <property type="entry name" value="ABC_MJ0796_LolCDE_FtsE"/>
    <property type="match status" value="1"/>
</dbReference>
<dbReference type="OrthoDB" id="9804270at2"/>
<accession>A0A2A6RFZ7</accession>
<evidence type="ECO:0000313" key="6">
    <source>
        <dbReference type="Proteomes" id="UP000220527"/>
    </source>
</evidence>
<dbReference type="GO" id="GO:0016887">
    <property type="term" value="F:ATP hydrolysis activity"/>
    <property type="evidence" value="ECO:0007669"/>
    <property type="project" value="InterPro"/>
</dbReference>
<organism evidence="5 6">
    <name type="scientific">Candidatus Viridilinea mediisalina</name>
    <dbReference type="NCBI Taxonomy" id="2024553"/>
    <lineage>
        <taxon>Bacteria</taxon>
        <taxon>Bacillati</taxon>
        <taxon>Chloroflexota</taxon>
        <taxon>Chloroflexia</taxon>
        <taxon>Chloroflexales</taxon>
        <taxon>Chloroflexineae</taxon>
        <taxon>Oscillochloridaceae</taxon>
        <taxon>Candidatus Viridilinea</taxon>
    </lineage>
</organism>
<feature type="domain" description="ABC transporter" evidence="4">
    <location>
        <begin position="11"/>
        <end position="250"/>
    </location>
</feature>
<evidence type="ECO:0000256" key="2">
    <source>
        <dbReference type="ARBA" id="ARBA00022741"/>
    </source>
</evidence>
<proteinExistence type="predicted"/>
<dbReference type="EMBL" id="NQWI01000094">
    <property type="protein sequence ID" value="PDW01997.1"/>
    <property type="molecule type" value="Genomic_DNA"/>
</dbReference>
<keyword evidence="3" id="KW-0067">ATP-binding</keyword>
<dbReference type="PANTHER" id="PTHR24220">
    <property type="entry name" value="IMPORT ATP-BINDING PROTEIN"/>
    <property type="match status" value="1"/>
</dbReference>
<protein>
    <submittedName>
        <fullName evidence="5">ABC transporter</fullName>
    </submittedName>
</protein>
<keyword evidence="2" id="KW-0547">Nucleotide-binding</keyword>
<dbReference type="SMART" id="SM00382">
    <property type="entry name" value="AAA"/>
    <property type="match status" value="1"/>
</dbReference>
<dbReference type="AlphaFoldDB" id="A0A2A6RFZ7"/>
<evidence type="ECO:0000259" key="4">
    <source>
        <dbReference type="PROSITE" id="PS50893"/>
    </source>
</evidence>
<dbReference type="Pfam" id="PF00005">
    <property type="entry name" value="ABC_tran"/>
    <property type="match status" value="1"/>
</dbReference>
<gene>
    <name evidence="5" type="ORF">CJ255_16295</name>
</gene>
<keyword evidence="1" id="KW-0813">Transport</keyword>
<name>A0A2A6RFZ7_9CHLR</name>
<dbReference type="InterPro" id="IPR027417">
    <property type="entry name" value="P-loop_NTPase"/>
</dbReference>
<dbReference type="GO" id="GO:0098796">
    <property type="term" value="C:membrane protein complex"/>
    <property type="evidence" value="ECO:0007669"/>
    <property type="project" value="UniProtKB-ARBA"/>
</dbReference>
<sequence>MTIDYITQPIVQIQNMVKEFATGDGPFRALDDVSVQINQGEMVAIMGPSGSGKSTLMTMVGLLDTPTSGRYLLDSQEVSNLNRLEQARVRNRKLGFVFQNFNLLPRLTALQNVELPLVYARTDARQRRQRAREALESVGLGHKLDSLPTMLSGGQKQRVAIARAIVHNPAIILADEPTGALDTRTSNEIMALFRELNREQGRTIVLVTHDPEIGRQMDRVIGLRDGRLAENILSDYYGVETLETLEQPPIRERELVPVPLRRAQP</sequence>
<dbReference type="Proteomes" id="UP000220527">
    <property type="component" value="Unassembled WGS sequence"/>
</dbReference>
<comment type="caution">
    <text evidence="5">The sequence shown here is derived from an EMBL/GenBank/DDBJ whole genome shotgun (WGS) entry which is preliminary data.</text>
</comment>
<dbReference type="PANTHER" id="PTHR24220:SF648">
    <property type="entry name" value="ABC TRANSPORTER ATP-BINDING PROTEIN YTRE"/>
    <property type="match status" value="1"/>
</dbReference>
<dbReference type="GO" id="GO:0022857">
    <property type="term" value="F:transmembrane transporter activity"/>
    <property type="evidence" value="ECO:0007669"/>
    <property type="project" value="UniProtKB-ARBA"/>
</dbReference>
<dbReference type="InterPro" id="IPR003439">
    <property type="entry name" value="ABC_transporter-like_ATP-bd"/>
</dbReference>
<dbReference type="InterPro" id="IPR017911">
    <property type="entry name" value="MacB-like_ATP-bd"/>
</dbReference>
<dbReference type="Gene3D" id="3.40.50.300">
    <property type="entry name" value="P-loop containing nucleotide triphosphate hydrolases"/>
    <property type="match status" value="1"/>
</dbReference>
<dbReference type="InterPro" id="IPR017871">
    <property type="entry name" value="ABC_transporter-like_CS"/>
</dbReference>
<dbReference type="RefSeq" id="WP_097645161.1">
    <property type="nucleotide sequence ID" value="NZ_NQWI01000094.1"/>
</dbReference>
<dbReference type="SUPFAM" id="SSF52540">
    <property type="entry name" value="P-loop containing nucleoside triphosphate hydrolases"/>
    <property type="match status" value="1"/>
</dbReference>
<dbReference type="PROSITE" id="PS50893">
    <property type="entry name" value="ABC_TRANSPORTER_2"/>
    <property type="match status" value="1"/>
</dbReference>
<evidence type="ECO:0000256" key="1">
    <source>
        <dbReference type="ARBA" id="ARBA00022448"/>
    </source>
</evidence>
<dbReference type="PROSITE" id="PS00211">
    <property type="entry name" value="ABC_TRANSPORTER_1"/>
    <property type="match status" value="1"/>
</dbReference>
<dbReference type="InterPro" id="IPR003593">
    <property type="entry name" value="AAA+_ATPase"/>
</dbReference>
<dbReference type="GO" id="GO:0005524">
    <property type="term" value="F:ATP binding"/>
    <property type="evidence" value="ECO:0007669"/>
    <property type="project" value="UniProtKB-KW"/>
</dbReference>
<reference evidence="6" key="1">
    <citation type="submission" date="2017-08" db="EMBL/GenBank/DDBJ databases">
        <authorList>
            <person name="Grouzdev D.S."/>
            <person name="Gaisin V.A."/>
            <person name="Rysina M.S."/>
            <person name="Gorlenko V.M."/>
        </authorList>
    </citation>
    <scope>NUCLEOTIDE SEQUENCE [LARGE SCALE GENOMIC DNA]</scope>
    <source>
        <strain evidence="6">Kir15-3F</strain>
    </source>
</reference>